<proteinExistence type="predicted"/>
<feature type="transmembrane region" description="Helical" evidence="4">
    <location>
        <begin position="146"/>
        <end position="170"/>
    </location>
</feature>
<feature type="transmembrane region" description="Helical" evidence="4">
    <location>
        <begin position="316"/>
        <end position="335"/>
    </location>
</feature>
<evidence type="ECO:0000256" key="2">
    <source>
        <dbReference type="ARBA" id="ARBA00022989"/>
    </source>
</evidence>
<feature type="transmembrane region" description="Helical" evidence="4">
    <location>
        <begin position="58"/>
        <end position="81"/>
    </location>
</feature>
<dbReference type="PROSITE" id="PS50850">
    <property type="entry name" value="MFS"/>
    <property type="match status" value="1"/>
</dbReference>
<evidence type="ECO:0000259" key="5">
    <source>
        <dbReference type="PROSITE" id="PS50850"/>
    </source>
</evidence>
<evidence type="ECO:0000313" key="6">
    <source>
        <dbReference type="EMBL" id="BAS00010.1"/>
    </source>
</evidence>
<evidence type="ECO:0000256" key="3">
    <source>
        <dbReference type="ARBA" id="ARBA00023136"/>
    </source>
</evidence>
<protein>
    <submittedName>
        <fullName evidence="6 7">Transporter</fullName>
    </submittedName>
</protein>
<dbReference type="EMBL" id="LN907867">
    <property type="protein sequence ID" value="CUU42732.1"/>
    <property type="molecule type" value="Genomic_DNA"/>
</dbReference>
<dbReference type="PATRIC" id="fig|1079.6.peg.2397"/>
<dbReference type="EMBL" id="AP014854">
    <property type="protein sequence ID" value="BAS00010.1"/>
    <property type="molecule type" value="Genomic_DNA"/>
</dbReference>
<evidence type="ECO:0000256" key="1">
    <source>
        <dbReference type="ARBA" id="ARBA00022692"/>
    </source>
</evidence>
<evidence type="ECO:0000313" key="8">
    <source>
        <dbReference type="Proteomes" id="UP000065734"/>
    </source>
</evidence>
<dbReference type="KEGG" id="bvr:BVIR_2300"/>
<sequence>MAIWRLDTQAGHDHSAGRFAQSVEVSSRRQVRRLNTRMSFFSFAFPSSTLETDSGRTLSIAAAIAAVAVVGFGLSLSIPLLTFELERRGISSTWIGINTATAGIANILVAPMVPRLLRQLGVVTLLLAAGVVGAASLLAFKLADPFWLWFPLRFLAGGALCVVFVVSEFWINAVAPERRRGLVMGIYATTLAFGFAGGPGLLALIGTTGWLPFLLGAGIILLALLPVVAAARLVPVLEATSEHGIGRFVLIAPTATLAALVFGAVETGSMSFLPLLGLRLGMDETMAALLLSTAMLGNVAFQIPLGLLSDRTDRRLVLAGCGAVGTLGALAMMAVPPGPAFLALVFVWGGIVAALYTVGLAHLGSRYRGADLAAANAAFIMLYSVGFTLGPPGLGAAMDTWNPWGFPVTVAVCLGLYTAVVAGRLLLRPERA</sequence>
<feature type="transmembrane region" description="Helical" evidence="4">
    <location>
        <begin position="211"/>
        <end position="233"/>
    </location>
</feature>
<feature type="transmembrane region" description="Helical" evidence="4">
    <location>
        <begin position="120"/>
        <end position="140"/>
    </location>
</feature>
<evidence type="ECO:0000313" key="7">
    <source>
        <dbReference type="EMBL" id="CUU42732.1"/>
    </source>
</evidence>
<organism evidence="7 8">
    <name type="scientific">Blastochloris viridis</name>
    <name type="common">Rhodopseudomonas viridis</name>
    <dbReference type="NCBI Taxonomy" id="1079"/>
    <lineage>
        <taxon>Bacteria</taxon>
        <taxon>Pseudomonadati</taxon>
        <taxon>Pseudomonadota</taxon>
        <taxon>Alphaproteobacteria</taxon>
        <taxon>Hyphomicrobiales</taxon>
        <taxon>Blastochloridaceae</taxon>
        <taxon>Blastochloris</taxon>
    </lineage>
</organism>
<evidence type="ECO:0000256" key="4">
    <source>
        <dbReference type="SAM" id="Phobius"/>
    </source>
</evidence>
<dbReference type="InterPro" id="IPR036259">
    <property type="entry name" value="MFS_trans_sf"/>
</dbReference>
<dbReference type="InterPro" id="IPR047200">
    <property type="entry name" value="MFS_YcaD-like"/>
</dbReference>
<dbReference type="Proteomes" id="UP000065734">
    <property type="component" value="Chromosome I"/>
</dbReference>
<feature type="transmembrane region" description="Helical" evidence="4">
    <location>
        <begin position="93"/>
        <end position="113"/>
    </location>
</feature>
<keyword evidence="8" id="KW-1185">Reference proteome</keyword>
<keyword evidence="3 4" id="KW-0472">Membrane</keyword>
<dbReference type="InterPro" id="IPR020846">
    <property type="entry name" value="MFS_dom"/>
</dbReference>
<dbReference type="InterPro" id="IPR011701">
    <property type="entry name" value="MFS"/>
</dbReference>
<feature type="transmembrane region" description="Helical" evidence="4">
    <location>
        <begin position="285"/>
        <end position="309"/>
    </location>
</feature>
<dbReference type="STRING" id="1079.BVIR_2300"/>
<reference evidence="7" key="2">
    <citation type="submission" date="2015-11" db="EMBL/GenBank/DDBJ databases">
        <authorList>
            <person name="Zhang Y."/>
            <person name="Guo Z."/>
        </authorList>
    </citation>
    <scope>NUCLEOTIDE SEQUENCE</scope>
    <source>
        <strain evidence="7">1</strain>
    </source>
</reference>
<feature type="transmembrane region" description="Helical" evidence="4">
    <location>
        <begin position="341"/>
        <end position="361"/>
    </location>
</feature>
<name>A0A0H5BFY6_BLAVI</name>
<feature type="transmembrane region" description="Helical" evidence="4">
    <location>
        <begin position="404"/>
        <end position="427"/>
    </location>
</feature>
<feature type="domain" description="Major facilitator superfamily (MFS) profile" evidence="5">
    <location>
        <begin position="247"/>
        <end position="432"/>
    </location>
</feature>
<accession>A0A0H5BFY6</accession>
<dbReference type="GO" id="GO:0005886">
    <property type="term" value="C:plasma membrane"/>
    <property type="evidence" value="ECO:0007669"/>
    <property type="project" value="TreeGrafter"/>
</dbReference>
<reference evidence="6" key="1">
    <citation type="journal article" date="2015" name="Genome Announc.">
        <title>Complete Genome Sequence of the Bacteriochlorophyll b-Producing Photosynthetic Bacterium Blastochloris viridis.</title>
        <authorList>
            <person name="Tsukatani Y."/>
            <person name="Hirose Y."/>
            <person name="Harada J."/>
            <person name="Misawa N."/>
            <person name="Mori K."/>
            <person name="Inoue K."/>
            <person name="Tamiaki H."/>
        </authorList>
    </citation>
    <scope>NUCLEOTIDE SEQUENCE [LARGE SCALE GENOMIC DNA]</scope>
    <source>
        <strain evidence="6">DSM 133</strain>
    </source>
</reference>
<dbReference type="PANTHER" id="PTHR23521:SF3">
    <property type="entry name" value="MFS TRANSPORTER"/>
    <property type="match status" value="1"/>
</dbReference>
<dbReference type="SUPFAM" id="SSF103473">
    <property type="entry name" value="MFS general substrate transporter"/>
    <property type="match status" value="1"/>
</dbReference>
<feature type="transmembrane region" description="Helical" evidence="4">
    <location>
        <begin position="182"/>
        <end position="205"/>
    </location>
</feature>
<dbReference type="Pfam" id="PF07690">
    <property type="entry name" value="MFS_1"/>
    <property type="match status" value="2"/>
</dbReference>
<feature type="transmembrane region" description="Helical" evidence="4">
    <location>
        <begin position="373"/>
        <end position="392"/>
    </location>
</feature>
<feature type="transmembrane region" description="Helical" evidence="4">
    <location>
        <begin position="245"/>
        <end position="265"/>
    </location>
</feature>
<dbReference type="AlphaFoldDB" id="A0A0H5BFY6"/>
<keyword evidence="1 4" id="KW-0812">Transmembrane</keyword>
<gene>
    <name evidence="7" type="primary">ycaD_1</name>
    <name evidence="6" type="ORF">BV133_2416</name>
    <name evidence="7" type="ORF">BVIRIDIS_17460</name>
</gene>
<keyword evidence="2 4" id="KW-1133">Transmembrane helix</keyword>
<dbReference type="PANTHER" id="PTHR23521">
    <property type="entry name" value="TRANSPORTER MFS SUPERFAMILY"/>
    <property type="match status" value="1"/>
</dbReference>
<dbReference type="CDD" id="cd17477">
    <property type="entry name" value="MFS_YcaD_like"/>
    <property type="match status" value="1"/>
</dbReference>
<dbReference type="Gene3D" id="1.20.1250.20">
    <property type="entry name" value="MFS general substrate transporter like domains"/>
    <property type="match status" value="2"/>
</dbReference>
<reference evidence="8" key="3">
    <citation type="journal article" date="2016" name="Genome Announc.">
        <title>Revised genome sequence of the purple photosynthetic bacterium Blastochloris viridis.</title>
        <authorList>
            <person name="Liu L.N."/>
            <person name="Faulkner M."/>
            <person name="Liu X."/>
            <person name="Huang F."/>
            <person name="Darby A.C."/>
            <person name="Hall N."/>
        </authorList>
    </citation>
    <scope>NUCLEOTIDE SEQUENCE [LARGE SCALE GENOMIC DNA]</scope>
    <source>
        <strain evidence="8">ATCC 19567 / DSM 133 / F</strain>
    </source>
</reference>
<dbReference type="GO" id="GO:0022857">
    <property type="term" value="F:transmembrane transporter activity"/>
    <property type="evidence" value="ECO:0007669"/>
    <property type="project" value="InterPro"/>
</dbReference>